<organism evidence="4 5">
    <name type="scientific">Oligella urethralis</name>
    <dbReference type="NCBI Taxonomy" id="90245"/>
    <lineage>
        <taxon>Bacteria</taxon>
        <taxon>Pseudomonadati</taxon>
        <taxon>Pseudomonadota</taxon>
        <taxon>Betaproteobacteria</taxon>
        <taxon>Burkholderiales</taxon>
        <taxon>Alcaligenaceae</taxon>
        <taxon>Oligella</taxon>
    </lineage>
</organism>
<dbReference type="Gene3D" id="2.60.120.260">
    <property type="entry name" value="Galactose-binding domain-like"/>
    <property type="match status" value="1"/>
</dbReference>
<proteinExistence type="predicted"/>
<protein>
    <submittedName>
        <fullName evidence="4">Uncharacterized protein</fullName>
    </submittedName>
</protein>
<evidence type="ECO:0000259" key="2">
    <source>
        <dbReference type="Pfam" id="PF13550"/>
    </source>
</evidence>
<evidence type="ECO:0000259" key="3">
    <source>
        <dbReference type="Pfam" id="PF24801"/>
    </source>
</evidence>
<dbReference type="InterPro" id="IPR053171">
    <property type="entry name" value="Viral_Tip_Attach_Protein"/>
</dbReference>
<reference evidence="4 5" key="1">
    <citation type="submission" date="2018-06" db="EMBL/GenBank/DDBJ databases">
        <authorList>
            <consortium name="Pathogen Informatics"/>
            <person name="Doyle S."/>
        </authorList>
    </citation>
    <scope>NUCLEOTIDE SEQUENCE [LARGE SCALE GENOMIC DNA]</scope>
    <source>
        <strain evidence="4 5">NCTC11009</strain>
    </source>
</reference>
<dbReference type="InterPro" id="IPR055385">
    <property type="entry name" value="GpJ_HDII-ins2"/>
</dbReference>
<feature type="domain" description="Tip attachment protein J" evidence="2">
    <location>
        <begin position="350"/>
        <end position="505"/>
    </location>
</feature>
<dbReference type="Pfam" id="PF13550">
    <property type="entry name" value="Phage-tail_3"/>
    <property type="match status" value="1"/>
</dbReference>
<evidence type="ECO:0000256" key="1">
    <source>
        <dbReference type="SAM" id="MobiDB-lite"/>
    </source>
</evidence>
<dbReference type="InterPro" id="IPR032876">
    <property type="entry name" value="J_dom"/>
</dbReference>
<dbReference type="PANTHER" id="PTHR36251:SF2">
    <property type="entry name" value="GIFSY-2 PROPHAGE HOST SPECIFICITY PROTEIN J, PHAGE LAMBDA"/>
    <property type="match status" value="1"/>
</dbReference>
<gene>
    <name evidence="4" type="ORF">NCTC11009_01235</name>
</gene>
<feature type="compositionally biased region" description="Low complexity" evidence="1">
    <location>
        <begin position="1"/>
        <end position="10"/>
    </location>
</feature>
<dbReference type="Proteomes" id="UP000250242">
    <property type="component" value="Unassembled WGS sequence"/>
</dbReference>
<feature type="domain" description="Tip attachment protein J HDII-ins2" evidence="3">
    <location>
        <begin position="101"/>
        <end position="228"/>
    </location>
</feature>
<sequence>MNNNNKNLNKVQAIEGYGGKSKSKSRTPREAKDTLFSEEYARIIDLISEGEIKGLVNGLKSIYLDETPLQNKDGSFNFEEVTVSTRLGTQAQEPIKGFPASENEITLNLQVKYGQPVVRTFTNEDLTSLVVRVSTPALMNTNKSNGDINGHSIPFNIELKTDDGLFRVVHSDYFKGKTSAKYSRSIEISLPRNAKSWTVRINRLSKDATTTNIQDKFYVDAITEVIDANLSYPNSALVGIHVLAEQFPTVPKRGYEIYGIKVKIPSNYNPYTRVYSGAWDGSFKIDWTDNPAWIFYALATHPLYGLGHRIKEPQLDKWGLYQIARHCDQMVPNGKGGTEPRFTINTYIQNRTQAYELLQNIASVFRGMVYYAAGSVFAASDRPSIESPYIFSPSNVVDGKFIYEGTPRSNRYSVAVVGWNDPDDMYRQKYEYVEDRKAMMRYGYVPTEFNAFGCTSQGQAQRAGRWALLTSNIETQVVTFTVGLEALKVIPGSICAIQDPSKSNMEKVSGRIASSSRTTVTVDRDLNPSVSVGHKLLVTLPSGVTEERTISNINERTLTVGRAFSVPPQQEGQWAIETNIKLPLYRVLSVVDKGDLQYEIRATQHEPSKYDAIESKTRIDPRPTVNWGVHGATPKSPSELDIRASAQGIDGQASIVVGEITWSSDVARHEVRYRVNDGAWVKRFVVGTSLEIPNFKFGTYTIEVTAVNIQGLRSTTSTLTKSVTGVEFALSTPTGLRLEGAYTSSWLKVVWNAVRGATSYTVRLSSLGVVRRTVVVGNTLRYDYSAADMKDDGGPWRNVTVEVMANGPFSTKSDWASLAVSNPQIGPLQGIEVFPNTRSIVFNCIKPSESDFAGYLYWISDDPNFKPNESNATNDADFNQIFFELYKGKPLEQKDYYIWAAGYDTFGKDSLNISPSYKVRPLVLKLDPQSIAEDMIKDGAFTITKFADSIKPPVVVDKLPTDAKENDQAIHASTGKLYRYIGGVWKPVIQEVGDIDSLPADKIDGTLGLNQVPAIPTTKLTGQVQANQIAANAVGANHIAANAIDAGHVKARSLTGDKLVANSVTANELAANSVTVGKIAAGAVGADQISAGAITSEKMTIRGHNLIPNSDFSMGDFTDWSVWSGNVQIVKVKDVVPPSDTRAINSPSQFVAYLVHSAEAKAQATGMFAFSRSYTKSDAKEIPVKAGETYYFSVDLTRGGTGKPESVFYVYVYFFDKDNNNLRRGTAIGGVPITSLPYNWVTREGKVVVPSGAARMSIYFYYYSPASDNTGSALFFTNPRCIRMMDSSLIVDGSIKTQHMTANSIHGDRIAANTLNGDRVVANTLHGNRLIANTIHGNRIQANTITADRLAANTITATSGKIANAAITNAMIANGAITEAKIGNAAITSAKIANAAISSAKIGDLQVDRIKIANGAVSTLAVLNVTRTNNQSWSITFPPGNYLFEYTFSTGRYNYSYYEFYLGGKFMGPFDVDNLHIRGTYSATFNSNFVVEVKKNTTRHHEPKATLKLTYISLYK</sequence>
<name>A0A2X1ULK3_9BURK</name>
<evidence type="ECO:0000313" key="5">
    <source>
        <dbReference type="Proteomes" id="UP000250242"/>
    </source>
</evidence>
<dbReference type="PANTHER" id="PTHR36251">
    <property type="entry name" value="FELS-1 PROPHAGE HOST SPECIFICITY PROTEIN-RELATED"/>
    <property type="match status" value="1"/>
</dbReference>
<dbReference type="EMBL" id="UATH01000001">
    <property type="protein sequence ID" value="SPY08018.1"/>
    <property type="molecule type" value="Genomic_DNA"/>
</dbReference>
<dbReference type="Pfam" id="PF24801">
    <property type="entry name" value="FNIII-A_GpJ"/>
    <property type="match status" value="1"/>
</dbReference>
<evidence type="ECO:0000313" key="4">
    <source>
        <dbReference type="EMBL" id="SPY08018.1"/>
    </source>
</evidence>
<feature type="region of interest" description="Disordered" evidence="1">
    <location>
        <begin position="1"/>
        <end position="32"/>
    </location>
</feature>
<accession>A0A2X1ULK3</accession>
<dbReference type="RefSeq" id="WP_113062506.1">
    <property type="nucleotide sequence ID" value="NZ_UATH01000001.1"/>
</dbReference>